<proteinExistence type="predicted"/>
<evidence type="ECO:0000256" key="1">
    <source>
        <dbReference type="SAM" id="MobiDB-lite"/>
    </source>
</evidence>
<reference evidence="2" key="1">
    <citation type="journal article" date="2022" name="bioRxiv">
        <title>Sequencing and chromosome-scale assembly of the giantPleurodeles waltlgenome.</title>
        <authorList>
            <person name="Brown T."/>
            <person name="Elewa A."/>
            <person name="Iarovenko S."/>
            <person name="Subramanian E."/>
            <person name="Araus A.J."/>
            <person name="Petzold A."/>
            <person name="Susuki M."/>
            <person name="Suzuki K.-i.T."/>
            <person name="Hayashi T."/>
            <person name="Toyoda A."/>
            <person name="Oliveira C."/>
            <person name="Osipova E."/>
            <person name="Leigh N.D."/>
            <person name="Simon A."/>
            <person name="Yun M.H."/>
        </authorList>
    </citation>
    <scope>NUCLEOTIDE SEQUENCE</scope>
    <source>
        <strain evidence="2">20211129_DDA</strain>
        <tissue evidence="2">Liver</tissue>
    </source>
</reference>
<gene>
    <name evidence="2" type="ORF">NDU88_002720</name>
</gene>
<comment type="caution">
    <text evidence="2">The sequence shown here is derived from an EMBL/GenBank/DDBJ whole genome shotgun (WGS) entry which is preliminary data.</text>
</comment>
<feature type="compositionally biased region" description="Basic and acidic residues" evidence="1">
    <location>
        <begin position="30"/>
        <end position="42"/>
    </location>
</feature>
<sequence>MLRRDCPVPWATKTPERTSGTRISGFPETLKVRKDSARETLSRRKTTGMPTESSRRRETKGDSRATRIPQDQPLI</sequence>
<feature type="region of interest" description="Disordered" evidence="1">
    <location>
        <begin position="1"/>
        <end position="75"/>
    </location>
</feature>
<dbReference type="Proteomes" id="UP001066276">
    <property type="component" value="Chromosome 12"/>
</dbReference>
<protein>
    <submittedName>
        <fullName evidence="2">Uncharacterized protein</fullName>
    </submittedName>
</protein>
<accession>A0AAV7KWI7</accession>
<name>A0AAV7KWI7_PLEWA</name>
<organism evidence="2 3">
    <name type="scientific">Pleurodeles waltl</name>
    <name type="common">Iberian ribbed newt</name>
    <dbReference type="NCBI Taxonomy" id="8319"/>
    <lineage>
        <taxon>Eukaryota</taxon>
        <taxon>Metazoa</taxon>
        <taxon>Chordata</taxon>
        <taxon>Craniata</taxon>
        <taxon>Vertebrata</taxon>
        <taxon>Euteleostomi</taxon>
        <taxon>Amphibia</taxon>
        <taxon>Batrachia</taxon>
        <taxon>Caudata</taxon>
        <taxon>Salamandroidea</taxon>
        <taxon>Salamandridae</taxon>
        <taxon>Pleurodelinae</taxon>
        <taxon>Pleurodeles</taxon>
    </lineage>
</organism>
<dbReference type="EMBL" id="JANPWB010000016">
    <property type="protein sequence ID" value="KAJ1082555.1"/>
    <property type="molecule type" value="Genomic_DNA"/>
</dbReference>
<dbReference type="AlphaFoldDB" id="A0AAV7KWI7"/>
<evidence type="ECO:0000313" key="3">
    <source>
        <dbReference type="Proteomes" id="UP001066276"/>
    </source>
</evidence>
<feature type="compositionally biased region" description="Basic and acidic residues" evidence="1">
    <location>
        <begin position="53"/>
        <end position="65"/>
    </location>
</feature>
<keyword evidence="3" id="KW-1185">Reference proteome</keyword>
<evidence type="ECO:0000313" key="2">
    <source>
        <dbReference type="EMBL" id="KAJ1082555.1"/>
    </source>
</evidence>